<dbReference type="RefSeq" id="WP_011177813.1">
    <property type="nucleotide sequence ID" value="NC_005877.1"/>
</dbReference>
<dbReference type="PANTHER" id="PTHR10578:SF143">
    <property type="entry name" value="FMN-DEPENDENT ALPHA-HYDROXY ACID DEHYDROGENASE PB1A11.03"/>
    <property type="match status" value="1"/>
</dbReference>
<keyword evidence="2" id="KW-0285">Flavoprotein</keyword>
<name>Q6L0A5_PICTO</name>
<dbReference type="EMBL" id="AE017261">
    <property type="protein sequence ID" value="AAT43597.1"/>
    <property type="molecule type" value="Genomic_DNA"/>
</dbReference>
<dbReference type="OrthoDB" id="56968at2157"/>
<evidence type="ECO:0000256" key="5">
    <source>
        <dbReference type="ARBA" id="ARBA00024042"/>
    </source>
</evidence>
<dbReference type="InterPro" id="IPR037396">
    <property type="entry name" value="FMN_HAD"/>
</dbReference>
<dbReference type="GO" id="GO:0016614">
    <property type="term" value="F:oxidoreductase activity, acting on CH-OH group of donors"/>
    <property type="evidence" value="ECO:0007669"/>
    <property type="project" value="UniProtKB-ARBA"/>
</dbReference>
<gene>
    <name evidence="7" type="ordered locus">PTO1012</name>
</gene>
<dbReference type="PROSITE" id="PS00557">
    <property type="entry name" value="FMN_HYDROXY_ACID_DH_1"/>
    <property type="match status" value="1"/>
</dbReference>
<dbReference type="InterPro" id="IPR008259">
    <property type="entry name" value="FMN_hydac_DH_AS"/>
</dbReference>
<dbReference type="GO" id="GO:0010181">
    <property type="term" value="F:FMN binding"/>
    <property type="evidence" value="ECO:0007669"/>
    <property type="project" value="InterPro"/>
</dbReference>
<evidence type="ECO:0000259" key="6">
    <source>
        <dbReference type="PROSITE" id="PS51349"/>
    </source>
</evidence>
<evidence type="ECO:0000256" key="3">
    <source>
        <dbReference type="ARBA" id="ARBA00022643"/>
    </source>
</evidence>
<dbReference type="GO" id="GO:0050040">
    <property type="term" value="F:lactate 2-monooxygenase activity"/>
    <property type="evidence" value="ECO:0007669"/>
    <property type="project" value="UniProtKB-EC"/>
</dbReference>
<evidence type="ECO:0000313" key="8">
    <source>
        <dbReference type="Proteomes" id="UP000000438"/>
    </source>
</evidence>
<dbReference type="Gene3D" id="3.20.20.70">
    <property type="entry name" value="Aldolase class I"/>
    <property type="match status" value="1"/>
</dbReference>
<dbReference type="EC" id="1.13.12.4" evidence="7"/>
<evidence type="ECO:0000256" key="4">
    <source>
        <dbReference type="ARBA" id="ARBA00023002"/>
    </source>
</evidence>
<dbReference type="InterPro" id="IPR012133">
    <property type="entry name" value="Alpha-hydoxy_acid_DH_FMN"/>
</dbReference>
<dbReference type="STRING" id="263820.PTO1012"/>
<feature type="domain" description="FMN hydroxy acid dehydrogenase" evidence="6">
    <location>
        <begin position="17"/>
        <end position="384"/>
    </location>
</feature>
<dbReference type="PaxDb" id="263820-PTO1012"/>
<dbReference type="eggNOG" id="arCOG00613">
    <property type="taxonomic scope" value="Archaea"/>
</dbReference>
<evidence type="ECO:0000256" key="2">
    <source>
        <dbReference type="ARBA" id="ARBA00022630"/>
    </source>
</evidence>
<dbReference type="PROSITE" id="PS51349">
    <property type="entry name" value="FMN_HYDROXY_ACID_DH_2"/>
    <property type="match status" value="1"/>
</dbReference>
<keyword evidence="3" id="KW-0288">FMN</keyword>
<reference evidence="7 8" key="1">
    <citation type="journal article" date="2004" name="Proc. Natl. Acad. Sci. U.S.A.">
        <title>Genome sequence of Picrophilus torridus and its implications for life around pH 0.</title>
        <authorList>
            <person name="Futterer O."/>
            <person name="Angelov A."/>
            <person name="Liesegang H."/>
            <person name="Gottschalk G."/>
            <person name="Schleper C."/>
            <person name="Schepers B."/>
            <person name="Dock C."/>
            <person name="Antranikian G."/>
            <person name="Liebl W."/>
        </authorList>
    </citation>
    <scope>NUCLEOTIDE SEQUENCE [LARGE SCALE GENOMIC DNA]</scope>
    <source>
        <strain evidence="8">ATCC 700027 / DSM 9790 / JCM 10055 / NBRC 100828</strain>
    </source>
</reference>
<comment type="similarity">
    <text evidence="5">Belongs to the FMN-dependent alpha-hydroxy acid dehydrogenase family.</text>
</comment>
<keyword evidence="4 7" id="KW-0560">Oxidoreductase</keyword>
<evidence type="ECO:0000256" key="1">
    <source>
        <dbReference type="ARBA" id="ARBA00001917"/>
    </source>
</evidence>
<dbReference type="PIRSF" id="PIRSF000138">
    <property type="entry name" value="Al-hdrx_acd_dh"/>
    <property type="match status" value="1"/>
</dbReference>
<dbReference type="InterPro" id="IPR000262">
    <property type="entry name" value="FMN-dep_DH"/>
</dbReference>
<comment type="cofactor">
    <cofactor evidence="1">
        <name>FMN</name>
        <dbReference type="ChEBI" id="CHEBI:58210"/>
    </cofactor>
</comment>
<dbReference type="Proteomes" id="UP000000438">
    <property type="component" value="Chromosome"/>
</dbReference>
<protein>
    <submittedName>
        <fullName evidence="7">Lactate 2-monooxygenase</fullName>
        <ecNumber evidence="7">1.13.12.4</ecNumber>
    </submittedName>
</protein>
<dbReference type="PANTHER" id="PTHR10578">
    <property type="entry name" value="S -2-HYDROXY-ACID OXIDASE-RELATED"/>
    <property type="match status" value="1"/>
</dbReference>
<dbReference type="GeneID" id="2844656"/>
<dbReference type="InParanoid" id="Q6L0A5"/>
<organism evidence="7 8">
    <name type="scientific">Picrophilus torridus (strain ATCC 700027 / DSM 9790 / JCM 10055 / NBRC 100828 / KAW 2/3)</name>
    <dbReference type="NCBI Taxonomy" id="1122961"/>
    <lineage>
        <taxon>Archaea</taxon>
        <taxon>Methanobacteriati</taxon>
        <taxon>Thermoplasmatota</taxon>
        <taxon>Thermoplasmata</taxon>
        <taxon>Thermoplasmatales</taxon>
        <taxon>Picrophilaceae</taxon>
        <taxon>Picrophilus</taxon>
    </lineage>
</organism>
<dbReference type="InterPro" id="IPR013785">
    <property type="entry name" value="Aldolase_TIM"/>
</dbReference>
<sequence length="384" mass="42975">MTNYGLNYQLRTYLKIDGNDMPVSINDWHDLAMKKLDNGPWGYLEGSAGSNDTEKNNERSFLKYRIRPRYLRDVSNIDMSIRLFGKRFETPFILGPIGVTSIIHNDGDIAIAKAAENLGMPFALSTVSSYSIEDVAKAAPNAERWFQLYPGRDKNIMKSMIRRAEKSGYSAIIVTVDTTMLGWRETDLKNAYLPFLLGYGIANYITDPEFNARLDKSPEEDMNAAIEEFLSIYVNPGFTWDDFSEIRSWTRLPLIIKGITHIDDVKKAFDYNADAVVISNHGGRQVDGAISSIDALHELSLNDINGTILFDSGIRHAADAFKAIALGASAVLIGRPYIYALAVAGQAGIERYMDQLRSEFNLEMALSGYGSLSELNRETIYVQK</sequence>
<proteinExistence type="inferred from homology"/>
<dbReference type="Pfam" id="PF01070">
    <property type="entry name" value="FMN_dh"/>
    <property type="match status" value="1"/>
</dbReference>
<accession>Q6L0A5</accession>
<dbReference type="KEGG" id="pto:PTO1012"/>
<dbReference type="HOGENOM" id="CLU_020639_6_1_2"/>
<dbReference type="PATRIC" id="fig|263820.9.peg.1051"/>
<dbReference type="SUPFAM" id="SSF51395">
    <property type="entry name" value="FMN-linked oxidoreductases"/>
    <property type="match status" value="1"/>
</dbReference>
<evidence type="ECO:0000313" key="7">
    <source>
        <dbReference type="EMBL" id="AAT43597.1"/>
    </source>
</evidence>
<dbReference type="FunFam" id="3.20.20.70:FF:000029">
    <property type="entry name" value="L-lactate dehydrogenase"/>
    <property type="match status" value="1"/>
</dbReference>
<dbReference type="AlphaFoldDB" id="Q6L0A5"/>